<dbReference type="GO" id="GO:0005524">
    <property type="term" value="F:ATP binding"/>
    <property type="evidence" value="ECO:0007669"/>
    <property type="project" value="UniProtKB-KW"/>
</dbReference>
<dbReference type="GO" id="GO:0016020">
    <property type="term" value="C:membrane"/>
    <property type="evidence" value="ECO:0007669"/>
    <property type="project" value="UniProtKB-SubCell"/>
</dbReference>
<dbReference type="SUPFAM" id="SSF57184">
    <property type="entry name" value="Growth factor receptor domain"/>
    <property type="match status" value="1"/>
</dbReference>
<dbReference type="FunFam" id="3.80.20.20:FF:000001">
    <property type="entry name" value="Tyrosine-protein kinase receptor"/>
    <property type="match status" value="1"/>
</dbReference>
<keyword evidence="8" id="KW-0067">ATP-binding</keyword>
<comment type="catalytic activity">
    <reaction evidence="14">
        <text>L-tyrosyl-[protein] + ATP = O-phospho-L-tyrosyl-[protein] + ADP + H(+)</text>
        <dbReference type="Rhea" id="RHEA:10596"/>
        <dbReference type="Rhea" id="RHEA-COMP:10136"/>
        <dbReference type="Rhea" id="RHEA-COMP:20101"/>
        <dbReference type="ChEBI" id="CHEBI:15378"/>
        <dbReference type="ChEBI" id="CHEBI:30616"/>
        <dbReference type="ChEBI" id="CHEBI:46858"/>
        <dbReference type="ChEBI" id="CHEBI:61978"/>
        <dbReference type="ChEBI" id="CHEBI:456216"/>
        <dbReference type="EC" id="2.7.10.1"/>
    </reaction>
</comment>
<evidence type="ECO:0000256" key="8">
    <source>
        <dbReference type="ARBA" id="ARBA00022840"/>
    </source>
</evidence>
<keyword evidence="5" id="KW-0812">Transmembrane</keyword>
<evidence type="ECO:0000256" key="1">
    <source>
        <dbReference type="ARBA" id="ARBA00004479"/>
    </source>
</evidence>
<name>A0A1B6FCK7_9HEMI</name>
<dbReference type="SMART" id="SM00261">
    <property type="entry name" value="FU"/>
    <property type="match status" value="1"/>
</dbReference>
<dbReference type="SUPFAM" id="SSF52058">
    <property type="entry name" value="L domain-like"/>
    <property type="match status" value="2"/>
</dbReference>
<dbReference type="InterPro" id="IPR006212">
    <property type="entry name" value="Furin_repeat"/>
</dbReference>
<dbReference type="EMBL" id="GECZ01022086">
    <property type="protein sequence ID" value="JAS47683.1"/>
    <property type="molecule type" value="Transcribed_RNA"/>
</dbReference>
<keyword evidence="3" id="KW-0597">Phosphoprotein</keyword>
<organism evidence="16">
    <name type="scientific">Cuerna arida</name>
    <dbReference type="NCBI Taxonomy" id="1464854"/>
    <lineage>
        <taxon>Eukaryota</taxon>
        <taxon>Metazoa</taxon>
        <taxon>Ecdysozoa</taxon>
        <taxon>Arthropoda</taxon>
        <taxon>Hexapoda</taxon>
        <taxon>Insecta</taxon>
        <taxon>Pterygota</taxon>
        <taxon>Neoptera</taxon>
        <taxon>Paraneoptera</taxon>
        <taxon>Hemiptera</taxon>
        <taxon>Auchenorrhyncha</taxon>
        <taxon>Membracoidea</taxon>
        <taxon>Cicadellidae</taxon>
        <taxon>Cicadellinae</taxon>
        <taxon>Proconiini</taxon>
        <taxon>Cuerna</taxon>
    </lineage>
</organism>
<evidence type="ECO:0000256" key="12">
    <source>
        <dbReference type="ARBA" id="ARBA00023170"/>
    </source>
</evidence>
<dbReference type="InterPro" id="IPR000494">
    <property type="entry name" value="Rcpt_L-dom"/>
</dbReference>
<dbReference type="InterPro" id="IPR036116">
    <property type="entry name" value="FN3_sf"/>
</dbReference>
<keyword evidence="9" id="KW-1133">Transmembrane helix</keyword>
<reference evidence="16" key="1">
    <citation type="submission" date="2015-11" db="EMBL/GenBank/DDBJ databases">
        <title>De novo transcriptome assembly of four potential Pierce s Disease insect vectors from Arizona vineyards.</title>
        <authorList>
            <person name="Tassone E.E."/>
        </authorList>
    </citation>
    <scope>NUCLEOTIDE SEQUENCE</scope>
</reference>
<dbReference type="FunFam" id="2.60.40.10:FF:000087">
    <property type="entry name" value="Tyrosine-protein kinase receptor"/>
    <property type="match status" value="1"/>
</dbReference>
<evidence type="ECO:0000256" key="9">
    <source>
        <dbReference type="ARBA" id="ARBA00022989"/>
    </source>
</evidence>
<dbReference type="SUPFAM" id="SSF49265">
    <property type="entry name" value="Fibronectin type III"/>
    <property type="match status" value="2"/>
</dbReference>
<dbReference type="Pfam" id="PF01030">
    <property type="entry name" value="Recep_L_domain"/>
    <property type="match status" value="2"/>
</dbReference>
<dbReference type="InterPro" id="IPR006211">
    <property type="entry name" value="Furin-like_Cys-rich_dom"/>
</dbReference>
<dbReference type="InterPro" id="IPR013783">
    <property type="entry name" value="Ig-like_fold"/>
</dbReference>
<sequence length="698" mass="78846">MEDLSGCSAPSDSLRQPGDCVRPRTRTTCYGSGDDVSWLCTAMLALSLLTTFAAAQNATDTVPFNRTGVCQSLDIRNSVEQFSQLEGCQVIEGFLQIVLIDRADPSEYDNLTFPELREVTGYIMLYRVHGLRSLGKLFPNLSVIRGNELFSDYALVVFEMLHLQELGLSSLTDILRGGVYFVKNPMLCYIDTIDWDLIAKQSQSPGLEGKKGQMHFIRNNKRENECPICPRDCPLMVGSQDNHLCWSPQHCQKVCPESCGKRSCDATGACCHENCLGGCHVNNATNCFACRGVLQDGHCMNSCPKGSYKYLNRRCISEEECYAMPKPRLVTQTNAANNQDMELIPDHPWKPFKENMECILTCPAGYLEINNSNRSSCKLCDGVDKCQKECTGGNVDSIANAQRLRDCTYIKGSLEIQIRGGINVVKELEENLNKIEEISGYLKIVRSFQIMSLNFLKKLRVIHGNNLENGKYSLVVLDNQNLVELWDWEHKGRDFQIKRGRLFFHFNPKLCVDKITELKELAHLPDFTDLEVAQNSNGDKVACNVKELEVKVYKSGAKAVLIKWRPFTHYDSRTLLGYVIYTIEAPYQNVTMYDGRDACGGDGWRVDDISIPEPSDKEVDWMDTILTLLKPYTQYAFYIKTYTIATEKVGAQSKIKYFRTHPDTPSVPRALKVYSNSSSELIIHWSPPLIPRGNVTHY</sequence>
<gene>
    <name evidence="16" type="ORF">g.34214</name>
</gene>
<evidence type="ECO:0000256" key="5">
    <source>
        <dbReference type="ARBA" id="ARBA00022692"/>
    </source>
</evidence>
<evidence type="ECO:0000256" key="3">
    <source>
        <dbReference type="ARBA" id="ARBA00022553"/>
    </source>
</evidence>
<proteinExistence type="predicted"/>
<dbReference type="InterPro" id="IPR003961">
    <property type="entry name" value="FN3_dom"/>
</dbReference>
<keyword evidence="12" id="KW-0675">Receptor</keyword>
<evidence type="ECO:0000256" key="14">
    <source>
        <dbReference type="ARBA" id="ARBA00051243"/>
    </source>
</evidence>
<keyword evidence="11" id="KW-0829">Tyrosine-protein kinase</keyword>
<dbReference type="InterPro" id="IPR036941">
    <property type="entry name" value="Rcpt_L-dom_sf"/>
</dbReference>
<dbReference type="InterPro" id="IPR009030">
    <property type="entry name" value="Growth_fac_rcpt_cys_sf"/>
</dbReference>
<evidence type="ECO:0000256" key="11">
    <source>
        <dbReference type="ARBA" id="ARBA00023137"/>
    </source>
</evidence>
<evidence type="ECO:0000313" key="16">
    <source>
        <dbReference type="EMBL" id="JAS47683.1"/>
    </source>
</evidence>
<keyword evidence="7" id="KW-0418">Kinase</keyword>
<dbReference type="GO" id="GO:0004714">
    <property type="term" value="F:transmembrane receptor protein tyrosine kinase activity"/>
    <property type="evidence" value="ECO:0007669"/>
    <property type="project" value="UniProtKB-EC"/>
</dbReference>
<feature type="domain" description="Fibronectin type-III" evidence="15">
    <location>
        <begin position="667"/>
        <end position="698"/>
    </location>
</feature>
<evidence type="ECO:0000256" key="13">
    <source>
        <dbReference type="ARBA" id="ARBA00023180"/>
    </source>
</evidence>
<protein>
    <recommendedName>
        <fullName evidence="2">receptor protein-tyrosine kinase</fullName>
        <ecNumber evidence="2">2.7.10.1</ecNumber>
    </recommendedName>
</protein>
<evidence type="ECO:0000256" key="7">
    <source>
        <dbReference type="ARBA" id="ARBA00022777"/>
    </source>
</evidence>
<dbReference type="Gene3D" id="2.10.220.10">
    <property type="entry name" value="Hormone Receptor, Insulin-like Growth Factor Receptor 1, Chain A, domain 2"/>
    <property type="match status" value="1"/>
</dbReference>
<dbReference type="Pfam" id="PF00757">
    <property type="entry name" value="Furin-like"/>
    <property type="match status" value="1"/>
</dbReference>
<dbReference type="Gene3D" id="2.60.40.10">
    <property type="entry name" value="Immunoglobulins"/>
    <property type="match status" value="2"/>
</dbReference>
<keyword evidence="4" id="KW-0808">Transferase</keyword>
<accession>A0A1B6FCK7</accession>
<evidence type="ECO:0000259" key="15">
    <source>
        <dbReference type="PROSITE" id="PS50853"/>
    </source>
</evidence>
<evidence type="ECO:0000256" key="10">
    <source>
        <dbReference type="ARBA" id="ARBA00023136"/>
    </source>
</evidence>
<keyword evidence="13" id="KW-0325">Glycoprotein</keyword>
<dbReference type="CDD" id="cd00064">
    <property type="entry name" value="FU"/>
    <property type="match status" value="1"/>
</dbReference>
<comment type="subcellular location">
    <subcellularLocation>
        <location evidence="1">Membrane</location>
        <topology evidence="1">Single-pass type I membrane protein</topology>
    </subcellularLocation>
</comment>
<feature type="non-terminal residue" evidence="16">
    <location>
        <position position="698"/>
    </location>
</feature>
<evidence type="ECO:0000256" key="6">
    <source>
        <dbReference type="ARBA" id="ARBA00022741"/>
    </source>
</evidence>
<evidence type="ECO:0000256" key="4">
    <source>
        <dbReference type="ARBA" id="ARBA00022679"/>
    </source>
</evidence>
<dbReference type="Gene3D" id="3.80.20.20">
    <property type="entry name" value="Receptor L-domain"/>
    <property type="match status" value="2"/>
</dbReference>
<dbReference type="PROSITE" id="PS50853">
    <property type="entry name" value="FN3"/>
    <property type="match status" value="1"/>
</dbReference>
<dbReference type="EC" id="2.7.10.1" evidence="2"/>
<dbReference type="CDD" id="cd00063">
    <property type="entry name" value="FN3"/>
    <property type="match status" value="2"/>
</dbReference>
<evidence type="ECO:0000256" key="2">
    <source>
        <dbReference type="ARBA" id="ARBA00011902"/>
    </source>
</evidence>
<keyword evidence="6" id="KW-0547">Nucleotide-binding</keyword>
<keyword evidence="10" id="KW-0472">Membrane</keyword>
<dbReference type="AlphaFoldDB" id="A0A1B6FCK7"/>